<keyword evidence="2" id="KW-1185">Reference proteome</keyword>
<comment type="caution">
    <text evidence="1">The sequence shown here is derived from an EMBL/GenBank/DDBJ whole genome shotgun (WGS) entry which is preliminary data.</text>
</comment>
<evidence type="ECO:0000313" key="2">
    <source>
        <dbReference type="Proteomes" id="UP000305401"/>
    </source>
</evidence>
<proteinExistence type="predicted"/>
<sequence>MIDKKIIFPILMASAVLAMPFRSAAVEPVPSEAQAILNDTVPYGDQLLETPFDYSSTRNAYVGAQSSVDASQIEKWKGSSLQAAITGKLAGYNSGIIRGAGSWNIDAPLVVLDGVPVPLFSVMNIIDPSTIQDVTLLKDAAAKALYGPMASVGVLVITTKHGIDETLKVDVSANIGISHPTQLHRMFGSYDQAMLRNQALVNDGLAPKFSDSQLQAFRDGTAPNNDWIDLYKDDRLSQKYNVQIQGGSNKARFYIGAGFIRETGDIKTDYDKKYDPSFYNNRFTVVSNIDVDVFKFMRAFANSNVVINRVNVPRVGDDGNGSTAQLFNKMYTTPAYVDNGLTETGAVKTYEGYSRPLYGDINLNGLNTSTVTTLNTNIGIDLDLDFLTKGLSFKTVFGYSAAFNGVRAGSADYERAVLNEATGEYERYGTNVVAPLTFTKATFAIYNLNYQAMFNYQRYFGDHMVQAFANYMAEDYRGEWASREWILPTNRIQVGGEVKYGFKDRYFVQFDFTHAGSEMMRKGNQFHFSPTFGASWVTSNEEWFKNDILTYLKFRGSFGRLKYDSLGTKPSRYLYADAIYEMGGGVNALFDGFTILSYLRGNPAIGWEEAKQQNYGVDFGFWDKFHVSVDYWRTKQSGIVMANERTPMVGGIVSGNDIGSLALFNYSSYENIGKMENQGVDITAEYATVLPCGLEIVARGTFGWNKNKVIDGGDISYEDAGYAYPYRRTGYPVGQQFGYIVDRTNGSNGYYNSQDEIEHSGLSFAGIQPRPGDFRYKDLNNDGVIDEGDMAPLKGTKALPAINYGVSVSLAWKGFDLYLEGYG</sequence>
<gene>
    <name evidence="1" type="ORF">E5990_04480</name>
</gene>
<dbReference type="Proteomes" id="UP000305401">
    <property type="component" value="Unassembled WGS sequence"/>
</dbReference>
<dbReference type="EMBL" id="SSTG01000036">
    <property type="protein sequence ID" value="THG53143.1"/>
    <property type="molecule type" value="Genomic_DNA"/>
</dbReference>
<reference evidence="1" key="1">
    <citation type="submission" date="2019-04" db="EMBL/GenBank/DDBJ databases">
        <title>Microbes associate with the intestines of laboratory mice.</title>
        <authorList>
            <person name="Navarre W."/>
            <person name="Wong E."/>
            <person name="Huang K.C."/>
            <person name="Tropini C."/>
            <person name="Ng K."/>
            <person name="Yu B."/>
        </authorList>
    </citation>
    <scope>NUCLEOTIDE SEQUENCE</scope>
    <source>
        <strain evidence="1">NM86_A22</strain>
    </source>
</reference>
<protein>
    <submittedName>
        <fullName evidence="1">SusC/RagA family TonB-linked outer membrane protein</fullName>
    </submittedName>
</protein>
<accession>A0AC61S661</accession>
<evidence type="ECO:0000313" key="1">
    <source>
        <dbReference type="EMBL" id="THG53143.1"/>
    </source>
</evidence>
<organism evidence="1 2">
    <name type="scientific">Muribaculum caecicola</name>
    <dbReference type="NCBI Taxonomy" id="3038144"/>
    <lineage>
        <taxon>Bacteria</taxon>
        <taxon>Pseudomonadati</taxon>
        <taxon>Bacteroidota</taxon>
        <taxon>Bacteroidia</taxon>
        <taxon>Bacteroidales</taxon>
        <taxon>Muribaculaceae</taxon>
        <taxon>Muribaculum</taxon>
    </lineage>
</organism>
<name>A0AC61S661_9BACT</name>
<feature type="non-terminal residue" evidence="1">
    <location>
        <position position="823"/>
    </location>
</feature>